<gene>
    <name evidence="3" type="ORF">HPP92_006852</name>
    <name evidence="2" type="ORF">HPP92_007083</name>
</gene>
<proteinExistence type="predicted"/>
<evidence type="ECO:0000313" key="2">
    <source>
        <dbReference type="EMBL" id="KAG0488272.1"/>
    </source>
</evidence>
<dbReference type="Proteomes" id="UP000636800">
    <property type="component" value="Chromosome 3"/>
</dbReference>
<sequence length="54" mass="5673">MLRAQPAWAGHGDRREDECQQRASVQAASGTLAYLALLRGRAAAVLSTALPVAP</sequence>
<keyword evidence="4" id="KW-1185">Reference proteome</keyword>
<protein>
    <submittedName>
        <fullName evidence="2">Uncharacterized protein</fullName>
    </submittedName>
</protein>
<reference evidence="4 5" key="1">
    <citation type="journal article" date="2020" name="Nat. Food">
        <title>A phased Vanilla planifolia genome enables genetic improvement of flavour and production.</title>
        <authorList>
            <person name="Hasing T."/>
            <person name="Tang H."/>
            <person name="Brym M."/>
            <person name="Khazi F."/>
            <person name="Huang T."/>
            <person name="Chambers A.H."/>
        </authorList>
    </citation>
    <scope>NUCLEOTIDE SEQUENCE [LARGE SCALE GENOMIC DNA]</scope>
    <source>
        <tissue evidence="2">Leaf</tissue>
    </source>
</reference>
<accession>A0A835V7G7</accession>
<feature type="compositionally biased region" description="Basic and acidic residues" evidence="1">
    <location>
        <begin position="11"/>
        <end position="20"/>
    </location>
</feature>
<dbReference type="Proteomes" id="UP000639772">
    <property type="component" value="Chromosome 3"/>
</dbReference>
<evidence type="ECO:0000313" key="5">
    <source>
        <dbReference type="Proteomes" id="UP000639772"/>
    </source>
</evidence>
<dbReference type="AlphaFoldDB" id="A0A835V7G7"/>
<name>A0A835V7G7_VANPL</name>
<evidence type="ECO:0000313" key="4">
    <source>
        <dbReference type="Proteomes" id="UP000636800"/>
    </source>
</evidence>
<feature type="region of interest" description="Disordered" evidence="1">
    <location>
        <begin position="1"/>
        <end position="22"/>
    </location>
</feature>
<dbReference type="EMBL" id="JADCNM010000003">
    <property type="protein sequence ID" value="KAG0489989.1"/>
    <property type="molecule type" value="Genomic_DNA"/>
</dbReference>
<dbReference type="EMBL" id="JADCNL010000003">
    <property type="protein sequence ID" value="KAG0488272.1"/>
    <property type="molecule type" value="Genomic_DNA"/>
</dbReference>
<comment type="caution">
    <text evidence="2">The sequence shown here is derived from an EMBL/GenBank/DDBJ whole genome shotgun (WGS) entry which is preliminary data.</text>
</comment>
<evidence type="ECO:0000313" key="3">
    <source>
        <dbReference type="EMBL" id="KAG0489989.1"/>
    </source>
</evidence>
<evidence type="ECO:0000256" key="1">
    <source>
        <dbReference type="SAM" id="MobiDB-lite"/>
    </source>
</evidence>
<organism evidence="2 4">
    <name type="scientific">Vanilla planifolia</name>
    <name type="common">Vanilla</name>
    <dbReference type="NCBI Taxonomy" id="51239"/>
    <lineage>
        <taxon>Eukaryota</taxon>
        <taxon>Viridiplantae</taxon>
        <taxon>Streptophyta</taxon>
        <taxon>Embryophyta</taxon>
        <taxon>Tracheophyta</taxon>
        <taxon>Spermatophyta</taxon>
        <taxon>Magnoliopsida</taxon>
        <taxon>Liliopsida</taxon>
        <taxon>Asparagales</taxon>
        <taxon>Orchidaceae</taxon>
        <taxon>Vanilloideae</taxon>
        <taxon>Vanilleae</taxon>
        <taxon>Vanilla</taxon>
    </lineage>
</organism>